<dbReference type="EMBL" id="JABANO010014664">
    <property type="protein sequence ID" value="KAF4738165.1"/>
    <property type="molecule type" value="Genomic_DNA"/>
</dbReference>
<feature type="region of interest" description="Disordered" evidence="1">
    <location>
        <begin position="1"/>
        <end position="40"/>
    </location>
</feature>
<dbReference type="AlphaFoldDB" id="A0A7J6SZF2"/>
<comment type="caution">
    <text evidence="2">The sequence shown here is derived from an EMBL/GenBank/DDBJ whole genome shotgun (WGS) entry which is preliminary data.</text>
</comment>
<protein>
    <submittedName>
        <fullName evidence="2">Uncharacterized protein</fullName>
    </submittedName>
</protein>
<gene>
    <name evidence="2" type="ORF">FOZ63_032469</name>
</gene>
<evidence type="ECO:0000256" key="1">
    <source>
        <dbReference type="SAM" id="MobiDB-lite"/>
    </source>
</evidence>
<reference evidence="2 3" key="1">
    <citation type="submission" date="2020-04" db="EMBL/GenBank/DDBJ databases">
        <title>Perkinsus olseni comparative genomics.</title>
        <authorList>
            <person name="Bogema D.R."/>
        </authorList>
    </citation>
    <scope>NUCLEOTIDE SEQUENCE [LARGE SCALE GENOMIC DNA]</scope>
    <source>
        <strain evidence="2 3">ATCC PRA-207</strain>
    </source>
</reference>
<name>A0A7J6SZF2_PEROL</name>
<dbReference type="Proteomes" id="UP000553632">
    <property type="component" value="Unassembled WGS sequence"/>
</dbReference>
<evidence type="ECO:0000313" key="3">
    <source>
        <dbReference type="Proteomes" id="UP000553632"/>
    </source>
</evidence>
<accession>A0A7J6SZF2</accession>
<organism evidence="2 3">
    <name type="scientific">Perkinsus olseni</name>
    <name type="common">Perkinsus atlanticus</name>
    <dbReference type="NCBI Taxonomy" id="32597"/>
    <lineage>
        <taxon>Eukaryota</taxon>
        <taxon>Sar</taxon>
        <taxon>Alveolata</taxon>
        <taxon>Perkinsozoa</taxon>
        <taxon>Perkinsea</taxon>
        <taxon>Perkinsida</taxon>
        <taxon>Perkinsidae</taxon>
        <taxon>Perkinsus</taxon>
    </lineage>
</organism>
<keyword evidence="3" id="KW-1185">Reference proteome</keyword>
<sequence length="338" mass="37054">MSKRPVSGISGEEGEGDGSPEQQQQQQKKAKISHSDGGETILHGLKKGMEILVKWELVDDESHSQECPLQADPEDPNAVARVWWPATVESISKETGDAVLSYTGHGSEYPAEVAAVKVEADHTLRDTNGVPQDWKEVPSFKAGEELGGDVTCPRGHASRLLTWGARREAMKKERSGTSETTADDAPLVCDVCLTISSDPAQVVTHCTDCGDWITCRYCIAAWRRTGEWPLDADVKKRQAEDAAMEIGDLIEMVGNEMSDAPEAVQSAAHDEFGELPAYQQQILATGFRTFIDTFKAELRKFSATNTARVITEKDMRIILDRCRDSLKSAMSLPDSTTN</sequence>
<evidence type="ECO:0000313" key="2">
    <source>
        <dbReference type="EMBL" id="KAF4738165.1"/>
    </source>
</evidence>
<proteinExistence type="predicted"/>